<accession>A0A8J5GEA1</accession>
<dbReference type="Proteomes" id="UP000734854">
    <property type="component" value="Unassembled WGS sequence"/>
</dbReference>
<name>A0A8J5GEA1_ZINOF</name>
<proteinExistence type="predicted"/>
<organism evidence="2 3">
    <name type="scientific">Zingiber officinale</name>
    <name type="common">Ginger</name>
    <name type="synonym">Amomum zingiber</name>
    <dbReference type="NCBI Taxonomy" id="94328"/>
    <lineage>
        <taxon>Eukaryota</taxon>
        <taxon>Viridiplantae</taxon>
        <taxon>Streptophyta</taxon>
        <taxon>Embryophyta</taxon>
        <taxon>Tracheophyta</taxon>
        <taxon>Spermatophyta</taxon>
        <taxon>Magnoliopsida</taxon>
        <taxon>Liliopsida</taxon>
        <taxon>Zingiberales</taxon>
        <taxon>Zingiberaceae</taxon>
        <taxon>Zingiber</taxon>
    </lineage>
</organism>
<dbReference type="SUPFAM" id="SSF54236">
    <property type="entry name" value="Ubiquitin-like"/>
    <property type="match status" value="1"/>
</dbReference>
<comment type="caution">
    <text evidence="2">The sequence shown here is derived from an EMBL/GenBank/DDBJ whole genome shotgun (WGS) entry which is preliminary data.</text>
</comment>
<evidence type="ECO:0000313" key="2">
    <source>
        <dbReference type="EMBL" id="KAG6505821.1"/>
    </source>
</evidence>
<dbReference type="PROSITE" id="PS50053">
    <property type="entry name" value="UBIQUITIN_2"/>
    <property type="match status" value="1"/>
</dbReference>
<dbReference type="CDD" id="cd17039">
    <property type="entry name" value="Ubl_ubiquitin_like"/>
    <property type="match status" value="1"/>
</dbReference>
<dbReference type="InterPro" id="IPR029071">
    <property type="entry name" value="Ubiquitin-like_domsf"/>
</dbReference>
<gene>
    <name evidence="2" type="ORF">ZIOFF_038187</name>
</gene>
<feature type="domain" description="Ubiquitin-like" evidence="1">
    <location>
        <begin position="1"/>
        <end position="57"/>
    </location>
</feature>
<dbReference type="EMBL" id="JACMSC010000010">
    <property type="protein sequence ID" value="KAG6505821.1"/>
    <property type="molecule type" value="Genomic_DNA"/>
</dbReference>
<keyword evidence="3" id="KW-1185">Reference proteome</keyword>
<evidence type="ECO:0000259" key="1">
    <source>
        <dbReference type="PROSITE" id="PS50053"/>
    </source>
</evidence>
<reference evidence="2 3" key="1">
    <citation type="submission" date="2020-08" db="EMBL/GenBank/DDBJ databases">
        <title>Plant Genome Project.</title>
        <authorList>
            <person name="Zhang R.-G."/>
        </authorList>
    </citation>
    <scope>NUCLEOTIDE SEQUENCE [LARGE SCALE GENOMIC DNA]</scope>
    <source>
        <tissue evidence="2">Rhizome</tissue>
    </source>
</reference>
<protein>
    <recommendedName>
        <fullName evidence="1">Ubiquitin-like domain-containing protein</fullName>
    </recommendedName>
</protein>
<dbReference type="InterPro" id="IPR000626">
    <property type="entry name" value="Ubiquitin-like_dom"/>
</dbReference>
<dbReference type="AlphaFoldDB" id="A0A8J5GEA1"/>
<dbReference type="Gene3D" id="3.10.20.90">
    <property type="entry name" value="Phosphatidylinositol 3-kinase Catalytic Subunit, Chain A, domain 1"/>
    <property type="match status" value="1"/>
</dbReference>
<evidence type="ECO:0000313" key="3">
    <source>
        <dbReference type="Proteomes" id="UP000734854"/>
    </source>
</evidence>
<sequence>MLPIQVEKDATVGNLKKAIAVVGEEKMPLEQHVLLVLGNGRLLADDGSALAEAAISEAIAAGVRDSGAAKKGTSRSSMAGLQFPLGFKRGILVESIHDDRCPLLMFSSGAGVGGQCGAGQQEDSHCAAAHPVDGEE</sequence>